<accession>A0A5N0EM82</accession>
<dbReference type="GO" id="GO:0016987">
    <property type="term" value="F:sigma factor activity"/>
    <property type="evidence" value="ECO:0007669"/>
    <property type="project" value="UniProtKB-KW"/>
</dbReference>
<feature type="domain" description="RNA polymerase sigma-70 region 4" evidence="8">
    <location>
        <begin position="218"/>
        <end position="267"/>
    </location>
</feature>
<evidence type="ECO:0000313" key="10">
    <source>
        <dbReference type="Proteomes" id="UP000323876"/>
    </source>
</evidence>
<comment type="caution">
    <text evidence="9">The sequence shown here is derived from an EMBL/GenBank/DDBJ whole genome shotgun (WGS) entry which is preliminary data.</text>
</comment>
<evidence type="ECO:0000256" key="2">
    <source>
        <dbReference type="ARBA" id="ARBA00023082"/>
    </source>
</evidence>
<reference evidence="9 10" key="1">
    <citation type="submission" date="2019-09" db="EMBL/GenBank/DDBJ databases">
        <authorList>
            <person name="Wang X."/>
        </authorList>
    </citation>
    <scope>NUCLEOTIDE SEQUENCE [LARGE SCALE GENOMIC DNA]</scope>
    <source>
        <strain evidence="9 10">CICC 11023</strain>
    </source>
</reference>
<dbReference type="InterPro" id="IPR014284">
    <property type="entry name" value="RNA_pol_sigma-70_dom"/>
</dbReference>
<sequence length="274" mass="30515">MTDHSSLAAPPARTARRHGGDPYDNIEPWLAQLGELPSGSREYARMREEIQLRCLPLADHIARRYTGRGEYYEDLYQVACLGLVAAIDRFDPARGVPFPAFAVPTIMGEVRRHFRDRGWAVRVPRRTKEIQLTLAPAVEALCHRLSRMPTAVEVAMELGVDLFEVTQAMLAANAYTSDSLDTSAYDNDEDFAPSAAATYGAVDPGYQLSDEAITVAPLLDELPPRERLILHLRFFGGQTQTQIAERLGVSQMQISRILSRTLTLLRETATTTKD</sequence>
<dbReference type="SUPFAM" id="SSF88946">
    <property type="entry name" value="Sigma2 domain of RNA polymerase sigma factors"/>
    <property type="match status" value="1"/>
</dbReference>
<dbReference type="Pfam" id="PF04542">
    <property type="entry name" value="Sigma70_r2"/>
    <property type="match status" value="1"/>
</dbReference>
<keyword evidence="10" id="KW-1185">Reference proteome</keyword>
<feature type="region of interest" description="Disordered" evidence="5">
    <location>
        <begin position="1"/>
        <end position="21"/>
    </location>
</feature>
<keyword evidence="4" id="KW-0804">Transcription</keyword>
<dbReference type="RefSeq" id="WP_150402686.1">
    <property type="nucleotide sequence ID" value="NZ_VXLC01000004.1"/>
</dbReference>
<dbReference type="InterPro" id="IPR007630">
    <property type="entry name" value="RNA_pol_sigma70_r4"/>
</dbReference>
<dbReference type="EMBL" id="VXLC01000004">
    <property type="protein sequence ID" value="KAA8888521.1"/>
    <property type="molecule type" value="Genomic_DNA"/>
</dbReference>
<dbReference type="InterPro" id="IPR007624">
    <property type="entry name" value="RNA_pol_sigma70_r3"/>
</dbReference>
<dbReference type="AlphaFoldDB" id="A0A5N0EM82"/>
<dbReference type="OrthoDB" id="9804285at2"/>
<dbReference type="InterPro" id="IPR013324">
    <property type="entry name" value="RNA_pol_sigma_r3/r4-like"/>
</dbReference>
<gene>
    <name evidence="9" type="ORF">F3087_16090</name>
</gene>
<dbReference type="CDD" id="cd06171">
    <property type="entry name" value="Sigma70_r4"/>
    <property type="match status" value="1"/>
</dbReference>
<dbReference type="InterPro" id="IPR000943">
    <property type="entry name" value="RNA_pol_sigma70"/>
</dbReference>
<evidence type="ECO:0000256" key="4">
    <source>
        <dbReference type="ARBA" id="ARBA00023163"/>
    </source>
</evidence>
<dbReference type="InterPro" id="IPR014322">
    <property type="entry name" value="RNA_pol_sigma-B/F/G"/>
</dbReference>
<dbReference type="Pfam" id="PF04539">
    <property type="entry name" value="Sigma70_r3"/>
    <property type="match status" value="1"/>
</dbReference>
<dbReference type="GO" id="GO:0003677">
    <property type="term" value="F:DNA binding"/>
    <property type="evidence" value="ECO:0007669"/>
    <property type="project" value="UniProtKB-KW"/>
</dbReference>
<dbReference type="Pfam" id="PF04545">
    <property type="entry name" value="Sigma70_r4"/>
    <property type="match status" value="1"/>
</dbReference>
<dbReference type="InterPro" id="IPR007627">
    <property type="entry name" value="RNA_pol_sigma70_r2"/>
</dbReference>
<evidence type="ECO:0000313" key="9">
    <source>
        <dbReference type="EMBL" id="KAA8888521.1"/>
    </source>
</evidence>
<evidence type="ECO:0000256" key="1">
    <source>
        <dbReference type="ARBA" id="ARBA00023015"/>
    </source>
</evidence>
<dbReference type="Gene3D" id="1.20.120.1810">
    <property type="match status" value="1"/>
</dbReference>
<keyword evidence="3" id="KW-0238">DNA-binding</keyword>
<dbReference type="PANTHER" id="PTHR30385:SF4">
    <property type="entry name" value="RNA POLYMERASE SIGMA-E FACTOR"/>
    <property type="match status" value="1"/>
</dbReference>
<dbReference type="PANTHER" id="PTHR30385">
    <property type="entry name" value="SIGMA FACTOR F FLAGELLAR"/>
    <property type="match status" value="1"/>
</dbReference>
<feature type="domain" description="RNA polymerase sigma-70 region 2" evidence="7">
    <location>
        <begin position="53"/>
        <end position="119"/>
    </location>
</feature>
<dbReference type="Proteomes" id="UP000323876">
    <property type="component" value="Unassembled WGS sequence"/>
</dbReference>
<dbReference type="Gene3D" id="1.20.140.160">
    <property type="match status" value="1"/>
</dbReference>
<evidence type="ECO:0000259" key="6">
    <source>
        <dbReference type="Pfam" id="PF04539"/>
    </source>
</evidence>
<proteinExistence type="predicted"/>
<dbReference type="PRINTS" id="PR00046">
    <property type="entry name" value="SIGMA70FCT"/>
</dbReference>
<feature type="domain" description="RNA polymerase sigma-70 region 3" evidence="6">
    <location>
        <begin position="137"/>
        <end position="185"/>
    </location>
</feature>
<keyword evidence="2" id="KW-0731">Sigma factor</keyword>
<name>A0A5N0EM82_9NOCA</name>
<evidence type="ECO:0000256" key="3">
    <source>
        <dbReference type="ARBA" id="ARBA00023125"/>
    </source>
</evidence>
<dbReference type="SUPFAM" id="SSF88659">
    <property type="entry name" value="Sigma3 and sigma4 domains of RNA polymerase sigma factors"/>
    <property type="match status" value="2"/>
</dbReference>
<keyword evidence="1" id="KW-0805">Transcription regulation</keyword>
<dbReference type="GO" id="GO:0006352">
    <property type="term" value="P:DNA-templated transcription initiation"/>
    <property type="evidence" value="ECO:0007669"/>
    <property type="project" value="InterPro"/>
</dbReference>
<evidence type="ECO:0000259" key="7">
    <source>
        <dbReference type="Pfam" id="PF04542"/>
    </source>
</evidence>
<evidence type="ECO:0000259" key="8">
    <source>
        <dbReference type="Pfam" id="PF04545"/>
    </source>
</evidence>
<dbReference type="NCBIfam" id="TIGR02937">
    <property type="entry name" value="sigma70-ECF"/>
    <property type="match status" value="1"/>
</dbReference>
<protein>
    <submittedName>
        <fullName evidence="9">RNA polymerase sigma factor SigF</fullName>
    </submittedName>
</protein>
<dbReference type="InterPro" id="IPR013325">
    <property type="entry name" value="RNA_pol_sigma_r2"/>
</dbReference>
<organism evidence="9 10">
    <name type="scientific">Nocardia colli</name>
    <dbReference type="NCBI Taxonomy" id="2545717"/>
    <lineage>
        <taxon>Bacteria</taxon>
        <taxon>Bacillati</taxon>
        <taxon>Actinomycetota</taxon>
        <taxon>Actinomycetes</taxon>
        <taxon>Mycobacteriales</taxon>
        <taxon>Nocardiaceae</taxon>
        <taxon>Nocardia</taxon>
    </lineage>
</organism>
<dbReference type="NCBIfam" id="TIGR02980">
    <property type="entry name" value="SigBFG"/>
    <property type="match status" value="1"/>
</dbReference>
<evidence type="ECO:0000256" key="5">
    <source>
        <dbReference type="SAM" id="MobiDB-lite"/>
    </source>
</evidence>